<evidence type="ECO:0000256" key="1">
    <source>
        <dbReference type="ARBA" id="ARBA00006525"/>
    </source>
</evidence>
<evidence type="ECO:0000259" key="2">
    <source>
        <dbReference type="Pfam" id="PF02481"/>
    </source>
</evidence>
<dbReference type="AlphaFoldDB" id="A0A2D2Q3X8"/>
<evidence type="ECO:0000259" key="3">
    <source>
        <dbReference type="Pfam" id="PF17782"/>
    </source>
</evidence>
<feature type="domain" description="DprA winged helix" evidence="3">
    <location>
        <begin position="303"/>
        <end position="369"/>
    </location>
</feature>
<dbReference type="PANTHER" id="PTHR43022:SF1">
    <property type="entry name" value="PROTEIN SMF"/>
    <property type="match status" value="1"/>
</dbReference>
<gene>
    <name evidence="4" type="ORF">BRW62_11235</name>
</gene>
<organism evidence="4 5">
    <name type="scientific">Parathermosynechococcus lividus PCC 6715</name>
    <dbReference type="NCBI Taxonomy" id="1917166"/>
    <lineage>
        <taxon>Bacteria</taxon>
        <taxon>Bacillati</taxon>
        <taxon>Cyanobacteriota</taxon>
        <taxon>Cyanophyceae</taxon>
        <taxon>Acaryochloridales</taxon>
        <taxon>Thermosynechococcaceae</taxon>
        <taxon>Parathermosynechococcus</taxon>
    </lineage>
</organism>
<dbReference type="InterPro" id="IPR057666">
    <property type="entry name" value="DrpA_SLOG"/>
</dbReference>
<reference evidence="4 5" key="1">
    <citation type="submission" date="2016-11" db="EMBL/GenBank/DDBJ databases">
        <title>Complete genome sequence of thermophilic cyanobacteria strain Synechococcus sp. PCC6715.</title>
        <authorList>
            <person name="Tang J."/>
            <person name="Daroch M."/>
            <person name="Liang Y."/>
            <person name="Jiang D."/>
            <person name="Shah M."/>
        </authorList>
    </citation>
    <scope>NUCLEOTIDE SEQUENCE [LARGE SCALE GENOMIC DNA]</scope>
    <source>
        <strain evidence="4 5">PCC 6715</strain>
    </source>
</reference>
<name>A0A2D2Q3X8_PARLV</name>
<dbReference type="SUPFAM" id="SSF102405">
    <property type="entry name" value="MCP/YpsA-like"/>
    <property type="match status" value="1"/>
</dbReference>
<dbReference type="GO" id="GO:0009294">
    <property type="term" value="P:DNA-mediated transformation"/>
    <property type="evidence" value="ECO:0007669"/>
    <property type="project" value="InterPro"/>
</dbReference>
<dbReference type="SUPFAM" id="SSF47781">
    <property type="entry name" value="RuvA domain 2-like"/>
    <property type="match status" value="1"/>
</dbReference>
<dbReference type="KEGG" id="slw:BRW62_11235"/>
<dbReference type="EMBL" id="CP018092">
    <property type="protein sequence ID" value="ATS19213.1"/>
    <property type="molecule type" value="Genomic_DNA"/>
</dbReference>
<dbReference type="Gene3D" id="1.10.10.10">
    <property type="entry name" value="Winged helix-like DNA-binding domain superfamily/Winged helix DNA-binding domain"/>
    <property type="match status" value="1"/>
</dbReference>
<feature type="domain" description="Smf/DprA SLOG" evidence="2">
    <location>
        <begin position="83"/>
        <end position="294"/>
    </location>
</feature>
<dbReference type="NCBIfam" id="TIGR00732">
    <property type="entry name" value="dprA"/>
    <property type="match status" value="1"/>
</dbReference>
<reference evidence="5" key="2">
    <citation type="journal article" date="2022" name="Front. Microbiol.">
        <title>Comparative Genomic Analysis Revealed Distinct Molecular Components and Organization of CO2-Concentrating Mechanism in Thermophilic Cyanobacteria.</title>
        <authorList>
            <person name="Tang J."/>
            <person name="Zhou H."/>
            <person name="Yao D."/>
            <person name="Riaz S."/>
            <person name="You D."/>
            <person name="Klepacz-Smolka A."/>
            <person name="Daroch M."/>
        </authorList>
    </citation>
    <scope>NUCLEOTIDE SEQUENCE [LARGE SCALE GENOMIC DNA]</scope>
    <source>
        <strain evidence="5">PCC 6715</strain>
    </source>
</reference>
<evidence type="ECO:0000313" key="4">
    <source>
        <dbReference type="EMBL" id="ATS19213.1"/>
    </source>
</evidence>
<dbReference type="InterPro" id="IPR036388">
    <property type="entry name" value="WH-like_DNA-bd_sf"/>
</dbReference>
<dbReference type="Pfam" id="PF17782">
    <property type="entry name" value="WHD_DprA"/>
    <property type="match status" value="1"/>
</dbReference>
<dbReference type="InterPro" id="IPR003488">
    <property type="entry name" value="DprA"/>
</dbReference>
<accession>A0A2D2Q3X8</accession>
<dbReference type="InterPro" id="IPR010994">
    <property type="entry name" value="RuvA_2-like"/>
</dbReference>
<protein>
    <submittedName>
        <fullName evidence="4">DNA protecting protein DprA</fullName>
    </submittedName>
</protein>
<comment type="similarity">
    <text evidence="1">Belongs to the DprA/Smf family.</text>
</comment>
<keyword evidence="5" id="KW-1185">Reference proteome</keyword>
<dbReference type="RefSeq" id="WP_099799553.1">
    <property type="nucleotide sequence ID" value="NZ_CP018092.1"/>
</dbReference>
<dbReference type="OrthoDB" id="9785707at2"/>
<evidence type="ECO:0000313" key="5">
    <source>
        <dbReference type="Proteomes" id="UP000231057"/>
    </source>
</evidence>
<sequence>MAVPTDAAYWYSWAQVPGIGPVLLQRLRQHFGTLKAAWEAPLRDLGAVEGIGTKLLAVIEQQRSSDTPERAYAEHARQNPQHWVYGDTGYPHLLTEIPDPPPLLYYGGTLGASVFTSAQGAIAIVGTRDPSEYGRRWARKLGYCLGQAGFVVVSGMAAGIDAEAHWGCLESGGSTIAVLATGVDMIYPPENQALYWQLVQRGALLSEYPRGTSPDRAQFPRRNRIIAGLCRAVIIVEAPFKSGALITARYAAEYGRDVYVLPGHLDNHRSKGGLSLVNQGAHIILGEEALLQQLGQTPPLQLPSPPAVPQLTPQQQQILQTLSHLSVQGHTGSIAFDDIVQAVPLDTGTVAAELLTLELLGVVQQEPGNRYLLP</sequence>
<dbReference type="Gene3D" id="3.40.50.450">
    <property type="match status" value="1"/>
</dbReference>
<dbReference type="Proteomes" id="UP000231057">
    <property type="component" value="Chromosome"/>
</dbReference>
<proteinExistence type="inferred from homology"/>
<dbReference type="Pfam" id="PF02481">
    <property type="entry name" value="DNA_processg_A"/>
    <property type="match status" value="1"/>
</dbReference>
<dbReference type="InterPro" id="IPR041614">
    <property type="entry name" value="DprA_WH"/>
</dbReference>
<dbReference type="PANTHER" id="PTHR43022">
    <property type="entry name" value="PROTEIN SMF"/>
    <property type="match status" value="1"/>
</dbReference>